<dbReference type="InterPro" id="IPR006913">
    <property type="entry name" value="CENP-V/GFA"/>
</dbReference>
<name>A0A6A6J8H9_WESOR</name>
<dbReference type="PROSITE" id="PS51257">
    <property type="entry name" value="PROKAR_LIPOPROTEIN"/>
    <property type="match status" value="1"/>
</dbReference>
<protein>
    <recommendedName>
        <fullName evidence="7">CENP-V/GFA domain-containing protein</fullName>
    </recommendedName>
</protein>
<dbReference type="GO" id="GO:0016846">
    <property type="term" value="F:carbon-sulfur lyase activity"/>
    <property type="evidence" value="ECO:0007669"/>
    <property type="project" value="InterPro"/>
</dbReference>
<comment type="similarity">
    <text evidence="1">Belongs to the Gfa family.</text>
</comment>
<feature type="compositionally biased region" description="Acidic residues" evidence="6">
    <location>
        <begin position="207"/>
        <end position="221"/>
    </location>
</feature>
<evidence type="ECO:0000313" key="9">
    <source>
        <dbReference type="Proteomes" id="UP000800097"/>
    </source>
</evidence>
<evidence type="ECO:0000256" key="3">
    <source>
        <dbReference type="ARBA" id="ARBA00022833"/>
    </source>
</evidence>
<organism evidence="8 9">
    <name type="scientific">Westerdykella ornata</name>
    <dbReference type="NCBI Taxonomy" id="318751"/>
    <lineage>
        <taxon>Eukaryota</taxon>
        <taxon>Fungi</taxon>
        <taxon>Dikarya</taxon>
        <taxon>Ascomycota</taxon>
        <taxon>Pezizomycotina</taxon>
        <taxon>Dothideomycetes</taxon>
        <taxon>Pleosporomycetidae</taxon>
        <taxon>Pleosporales</taxon>
        <taxon>Sporormiaceae</taxon>
        <taxon>Westerdykella</taxon>
    </lineage>
</organism>
<feature type="domain" description="CENP-V/GFA" evidence="7">
    <location>
        <begin position="11"/>
        <end position="122"/>
    </location>
</feature>
<dbReference type="PROSITE" id="PS51891">
    <property type="entry name" value="CENP_V_GFA"/>
    <property type="match status" value="1"/>
</dbReference>
<feature type="compositionally biased region" description="Basic and acidic residues" evidence="6">
    <location>
        <begin position="170"/>
        <end position="198"/>
    </location>
</feature>
<dbReference type="PANTHER" id="PTHR33337">
    <property type="entry name" value="GFA DOMAIN-CONTAINING PROTEIN"/>
    <property type="match status" value="1"/>
</dbReference>
<gene>
    <name evidence="8" type="ORF">EI97DRAFT_436666</name>
</gene>
<dbReference type="PANTHER" id="PTHR33337:SF33">
    <property type="entry name" value="CENP-V_GFA DOMAIN-CONTAINING PROTEIN"/>
    <property type="match status" value="1"/>
</dbReference>
<dbReference type="InterPro" id="IPR011057">
    <property type="entry name" value="Mss4-like_sf"/>
</dbReference>
<dbReference type="SUPFAM" id="SSF51316">
    <property type="entry name" value="Mss4-like"/>
    <property type="match status" value="1"/>
</dbReference>
<dbReference type="EMBL" id="ML986517">
    <property type="protein sequence ID" value="KAF2272732.1"/>
    <property type="molecule type" value="Genomic_DNA"/>
</dbReference>
<dbReference type="GeneID" id="54552342"/>
<evidence type="ECO:0000256" key="4">
    <source>
        <dbReference type="ARBA" id="ARBA00023239"/>
    </source>
</evidence>
<keyword evidence="9" id="KW-1185">Reference proteome</keyword>
<accession>A0A6A6J8H9</accession>
<keyword evidence="2" id="KW-0479">Metal-binding</keyword>
<dbReference type="RefSeq" id="XP_033650271.1">
    <property type="nucleotide sequence ID" value="XM_033799167.1"/>
</dbReference>
<proteinExistence type="inferred from homology"/>
<keyword evidence="3" id="KW-0862">Zinc</keyword>
<dbReference type="AlphaFoldDB" id="A0A6A6J8H9"/>
<dbReference type="GO" id="GO:0046872">
    <property type="term" value="F:metal ion binding"/>
    <property type="evidence" value="ECO:0007669"/>
    <property type="project" value="UniProtKB-KW"/>
</dbReference>
<keyword evidence="5" id="KW-0175">Coiled coil</keyword>
<reference evidence="8" key="1">
    <citation type="journal article" date="2020" name="Stud. Mycol.">
        <title>101 Dothideomycetes genomes: a test case for predicting lifestyles and emergence of pathogens.</title>
        <authorList>
            <person name="Haridas S."/>
            <person name="Albert R."/>
            <person name="Binder M."/>
            <person name="Bloem J."/>
            <person name="Labutti K."/>
            <person name="Salamov A."/>
            <person name="Andreopoulos B."/>
            <person name="Baker S."/>
            <person name="Barry K."/>
            <person name="Bills G."/>
            <person name="Bluhm B."/>
            <person name="Cannon C."/>
            <person name="Castanera R."/>
            <person name="Culley D."/>
            <person name="Daum C."/>
            <person name="Ezra D."/>
            <person name="Gonzalez J."/>
            <person name="Henrissat B."/>
            <person name="Kuo A."/>
            <person name="Liang C."/>
            <person name="Lipzen A."/>
            <person name="Lutzoni F."/>
            <person name="Magnuson J."/>
            <person name="Mondo S."/>
            <person name="Nolan M."/>
            <person name="Ohm R."/>
            <person name="Pangilinan J."/>
            <person name="Park H.-J."/>
            <person name="Ramirez L."/>
            <person name="Alfaro M."/>
            <person name="Sun H."/>
            <person name="Tritt A."/>
            <person name="Yoshinaga Y."/>
            <person name="Zwiers L.-H."/>
            <person name="Turgeon B."/>
            <person name="Goodwin S."/>
            <person name="Spatafora J."/>
            <person name="Crous P."/>
            <person name="Grigoriev I."/>
        </authorList>
    </citation>
    <scope>NUCLEOTIDE SEQUENCE</scope>
    <source>
        <strain evidence="8">CBS 379.55</strain>
    </source>
</reference>
<evidence type="ECO:0000256" key="2">
    <source>
        <dbReference type="ARBA" id="ARBA00022723"/>
    </source>
</evidence>
<evidence type="ECO:0000256" key="5">
    <source>
        <dbReference type="SAM" id="Coils"/>
    </source>
</evidence>
<feature type="coiled-coil region" evidence="5">
    <location>
        <begin position="223"/>
        <end position="250"/>
    </location>
</feature>
<sequence length="257" mass="29708">MAESRKPFPFVHGGCTCTTIRYRLLSAPLFVYACHCGECQKSSGSVFKACCIMEFDHVRLLSPTRPLMRKFEAVRHTRIYATCPKCYDVLWHVGSYEPSTINVRVGTLDLPGLMEPDLHIYTESKVDWLVLKEGTRTVKGDMNRAKEWPKSSLIRLLKCKKRYEERIKRESEARKLEEEAEANSHVDEGEGEAEEKTPRNGSPEPSFNEEEEAYIDVDDDEFERRYEEMEKVLQERLEKLSLKLSNQEETNSEGTQA</sequence>
<evidence type="ECO:0000256" key="1">
    <source>
        <dbReference type="ARBA" id="ARBA00005495"/>
    </source>
</evidence>
<evidence type="ECO:0000256" key="6">
    <source>
        <dbReference type="SAM" id="MobiDB-lite"/>
    </source>
</evidence>
<dbReference type="Gene3D" id="3.90.1590.10">
    <property type="entry name" value="glutathione-dependent formaldehyde- activating enzyme (gfa)"/>
    <property type="match status" value="1"/>
</dbReference>
<keyword evidence="4" id="KW-0456">Lyase</keyword>
<dbReference type="Pfam" id="PF04828">
    <property type="entry name" value="GFA"/>
    <property type="match status" value="1"/>
</dbReference>
<evidence type="ECO:0000313" key="8">
    <source>
        <dbReference type="EMBL" id="KAF2272732.1"/>
    </source>
</evidence>
<dbReference type="OrthoDB" id="2212170at2759"/>
<dbReference type="Proteomes" id="UP000800097">
    <property type="component" value="Unassembled WGS sequence"/>
</dbReference>
<feature type="region of interest" description="Disordered" evidence="6">
    <location>
        <begin position="170"/>
        <end position="221"/>
    </location>
</feature>
<evidence type="ECO:0000259" key="7">
    <source>
        <dbReference type="PROSITE" id="PS51891"/>
    </source>
</evidence>